<dbReference type="RefSeq" id="WP_164355679.1">
    <property type="nucleotide sequence ID" value="NZ_JAABNT010000021.1"/>
</dbReference>
<dbReference type="EMBL" id="JAABNT010000021">
    <property type="protein sequence ID" value="NEK24758.1"/>
    <property type="molecule type" value="Genomic_DNA"/>
</dbReference>
<dbReference type="Proteomes" id="UP000468591">
    <property type="component" value="Unassembled WGS sequence"/>
</dbReference>
<dbReference type="InterPro" id="IPR029021">
    <property type="entry name" value="Prot-tyrosine_phosphatase-like"/>
</dbReference>
<name>A0A6P0CHH9_9RHOB</name>
<dbReference type="CDD" id="cd14503">
    <property type="entry name" value="PTP-bact"/>
    <property type="match status" value="1"/>
</dbReference>
<proteinExistence type="predicted"/>
<dbReference type="AlphaFoldDB" id="A0A6P0CHH9"/>
<comment type="caution">
    <text evidence="2">The sequence shown here is derived from an EMBL/GenBank/DDBJ whole genome shotgun (WGS) entry which is preliminary data.</text>
</comment>
<accession>A0A6P0CHH9</accession>
<evidence type="ECO:0000313" key="3">
    <source>
        <dbReference type="Proteomes" id="UP000468591"/>
    </source>
</evidence>
<dbReference type="Gene3D" id="3.90.190.10">
    <property type="entry name" value="Protein tyrosine phosphatase superfamily"/>
    <property type="match status" value="1"/>
</dbReference>
<feature type="domain" description="Beta-lactamase hydrolase-like protein phosphatase-like" evidence="1">
    <location>
        <begin position="2"/>
        <end position="109"/>
    </location>
</feature>
<gene>
    <name evidence="2" type="ORF">GV827_20505</name>
</gene>
<dbReference type="InterPro" id="IPR005939">
    <property type="entry name" value="BLH_phosphatase-like"/>
</dbReference>
<evidence type="ECO:0000259" key="1">
    <source>
        <dbReference type="Pfam" id="PF04273"/>
    </source>
</evidence>
<reference evidence="2 3" key="1">
    <citation type="submission" date="2020-01" db="EMBL/GenBank/DDBJ databases">
        <title>Sulfitobacter sediminilitoris sp. nov., isolated from a tidal flat.</title>
        <authorList>
            <person name="Park S."/>
            <person name="Yoon J.-H."/>
        </authorList>
    </citation>
    <scope>NUCLEOTIDE SEQUENCE [LARGE SCALE GENOMIC DNA]</scope>
    <source>
        <strain evidence="2 3">JBTF-M27</strain>
    </source>
</reference>
<dbReference type="GO" id="GO:0016787">
    <property type="term" value="F:hydrolase activity"/>
    <property type="evidence" value="ECO:0007669"/>
    <property type="project" value="InterPro"/>
</dbReference>
<keyword evidence="3" id="KW-1185">Reference proteome</keyword>
<evidence type="ECO:0000313" key="2">
    <source>
        <dbReference type="EMBL" id="NEK24758.1"/>
    </source>
</evidence>
<dbReference type="SUPFAM" id="SSF52799">
    <property type="entry name" value="(Phosphotyrosine protein) phosphatases II"/>
    <property type="match status" value="1"/>
</dbReference>
<dbReference type="Pfam" id="PF04273">
    <property type="entry name" value="BLH_phosphatase"/>
    <property type="match status" value="1"/>
</dbReference>
<sequence length="150" mass="15932">MDIRNITDDFSVSPQITEADLAAVREEGFRSIICNRPDGEEAGQPVFFELAGKAQELGMETLSIPIRGAPVAEADVAAFRRALADLPKPILAYCRTGTRSAILWSLAQENEMSLEEIISATGRAGYDVAPVLHAAIGSSGPSATSTGVKR</sequence>
<organism evidence="2 3">
    <name type="scientific">Sulfitobacter sediminilitoris</name>
    <dbReference type="NCBI Taxonomy" id="2698830"/>
    <lineage>
        <taxon>Bacteria</taxon>
        <taxon>Pseudomonadati</taxon>
        <taxon>Pseudomonadota</taxon>
        <taxon>Alphaproteobacteria</taxon>
        <taxon>Rhodobacterales</taxon>
        <taxon>Roseobacteraceae</taxon>
        <taxon>Sulfitobacter</taxon>
    </lineage>
</organism>
<protein>
    <submittedName>
        <fullName evidence="2">TIGR01244 family phosphatase</fullName>
    </submittedName>
</protein>
<dbReference type="NCBIfam" id="TIGR01244">
    <property type="entry name" value="TIGR01244 family sulfur transferase"/>
    <property type="match status" value="1"/>
</dbReference>